<dbReference type="CDD" id="cd00051">
    <property type="entry name" value="EFh"/>
    <property type="match status" value="1"/>
</dbReference>
<dbReference type="SMART" id="SM00054">
    <property type="entry name" value="EFh"/>
    <property type="match status" value="2"/>
</dbReference>
<dbReference type="InterPro" id="IPR002048">
    <property type="entry name" value="EF_hand_dom"/>
</dbReference>
<dbReference type="InterPro" id="IPR018247">
    <property type="entry name" value="EF_Hand_1_Ca_BS"/>
</dbReference>
<feature type="domain" description="EF-hand" evidence="3">
    <location>
        <begin position="129"/>
        <end position="164"/>
    </location>
</feature>
<dbReference type="Gene3D" id="1.10.238.10">
    <property type="entry name" value="EF-hand"/>
    <property type="match status" value="1"/>
</dbReference>
<feature type="compositionally biased region" description="Low complexity" evidence="2">
    <location>
        <begin position="50"/>
        <end position="102"/>
    </location>
</feature>
<dbReference type="PROSITE" id="PS50222">
    <property type="entry name" value="EF_HAND_2"/>
    <property type="match status" value="2"/>
</dbReference>
<sequence length="207" mass="21772">MSTNEGVYVPGVYVPGQDNNNQQAAQASNTGNGGDGGVYVPNAYVPSQGAQSSYVPSPAAQAAYVPSPAAQSSVHASYTQPTTTTSTRPPAWASASAPPGTSERAAEHGESTQRPIPNSTAAAAAGTKVTDKEMRAEFDLVDVDNNGYLDVNDFKKIFGSLVSRAMITKAIGMVDKNKDNKISFDEYKQMRSQFGPLPVKIPNLGKK</sequence>
<evidence type="ECO:0000313" key="4">
    <source>
        <dbReference type="EMBL" id="CAB9519442.1"/>
    </source>
</evidence>
<proteinExistence type="predicted"/>
<feature type="compositionally biased region" description="Polar residues" evidence="2">
    <location>
        <begin position="112"/>
        <end position="121"/>
    </location>
</feature>
<keyword evidence="1" id="KW-0106">Calcium</keyword>
<dbReference type="SUPFAM" id="SSF47473">
    <property type="entry name" value="EF-hand"/>
    <property type="match status" value="1"/>
</dbReference>
<gene>
    <name evidence="4" type="ORF">SEMRO_1017_G231750.1</name>
</gene>
<dbReference type="Pfam" id="PF13499">
    <property type="entry name" value="EF-hand_7"/>
    <property type="match status" value="1"/>
</dbReference>
<dbReference type="InterPro" id="IPR011992">
    <property type="entry name" value="EF-hand-dom_pair"/>
</dbReference>
<evidence type="ECO:0000259" key="3">
    <source>
        <dbReference type="PROSITE" id="PS50222"/>
    </source>
</evidence>
<evidence type="ECO:0000256" key="2">
    <source>
        <dbReference type="SAM" id="MobiDB-lite"/>
    </source>
</evidence>
<feature type="region of interest" description="Disordered" evidence="2">
    <location>
        <begin position="1"/>
        <end position="129"/>
    </location>
</feature>
<evidence type="ECO:0000256" key="1">
    <source>
        <dbReference type="ARBA" id="ARBA00022837"/>
    </source>
</evidence>
<keyword evidence="5" id="KW-1185">Reference proteome</keyword>
<name>A0A9N8EDH9_9STRA</name>
<organism evidence="4 5">
    <name type="scientific">Seminavis robusta</name>
    <dbReference type="NCBI Taxonomy" id="568900"/>
    <lineage>
        <taxon>Eukaryota</taxon>
        <taxon>Sar</taxon>
        <taxon>Stramenopiles</taxon>
        <taxon>Ochrophyta</taxon>
        <taxon>Bacillariophyta</taxon>
        <taxon>Bacillariophyceae</taxon>
        <taxon>Bacillariophycidae</taxon>
        <taxon>Naviculales</taxon>
        <taxon>Naviculaceae</taxon>
        <taxon>Seminavis</taxon>
    </lineage>
</organism>
<reference evidence="4" key="1">
    <citation type="submission" date="2020-06" db="EMBL/GenBank/DDBJ databases">
        <authorList>
            <consortium name="Plant Systems Biology data submission"/>
        </authorList>
    </citation>
    <scope>NUCLEOTIDE SEQUENCE</scope>
    <source>
        <strain evidence="4">D6</strain>
    </source>
</reference>
<feature type="compositionally biased region" description="Low complexity" evidence="2">
    <location>
        <begin position="1"/>
        <end position="30"/>
    </location>
</feature>
<dbReference type="Proteomes" id="UP001153069">
    <property type="component" value="Unassembled WGS sequence"/>
</dbReference>
<comment type="caution">
    <text evidence="4">The sequence shown here is derived from an EMBL/GenBank/DDBJ whole genome shotgun (WGS) entry which is preliminary data.</text>
</comment>
<accession>A0A9N8EDH9</accession>
<feature type="domain" description="EF-hand" evidence="3">
    <location>
        <begin position="165"/>
        <end position="197"/>
    </location>
</feature>
<dbReference type="EMBL" id="CAICTM010001015">
    <property type="protein sequence ID" value="CAB9519442.1"/>
    <property type="molecule type" value="Genomic_DNA"/>
</dbReference>
<evidence type="ECO:0000313" key="5">
    <source>
        <dbReference type="Proteomes" id="UP001153069"/>
    </source>
</evidence>
<dbReference type="AlphaFoldDB" id="A0A9N8EDH9"/>
<dbReference type="OrthoDB" id="26525at2759"/>
<dbReference type="PROSITE" id="PS00018">
    <property type="entry name" value="EF_HAND_1"/>
    <property type="match status" value="2"/>
</dbReference>
<dbReference type="GO" id="GO:0005509">
    <property type="term" value="F:calcium ion binding"/>
    <property type="evidence" value="ECO:0007669"/>
    <property type="project" value="InterPro"/>
</dbReference>
<protein>
    <recommendedName>
        <fullName evidence="3">EF-hand domain-containing protein</fullName>
    </recommendedName>
</protein>